<dbReference type="GO" id="GO:0009073">
    <property type="term" value="P:aromatic amino acid family biosynthetic process"/>
    <property type="evidence" value="ECO:0007669"/>
    <property type="project" value="UniProtKB-KW"/>
</dbReference>
<dbReference type="CDD" id="cd01065">
    <property type="entry name" value="NAD_bind_Shikimate_DH"/>
    <property type="match status" value="1"/>
</dbReference>
<dbReference type="NCBIfam" id="TIGR00507">
    <property type="entry name" value="aroE"/>
    <property type="match status" value="1"/>
</dbReference>
<dbReference type="SUPFAM" id="SSF53223">
    <property type="entry name" value="Aminoacid dehydrogenase-like, N-terminal domain"/>
    <property type="match status" value="1"/>
</dbReference>
<keyword evidence="5 9" id="KW-0560">Oxidoreductase</keyword>
<dbReference type="GO" id="GO:0008652">
    <property type="term" value="P:amino acid biosynthetic process"/>
    <property type="evidence" value="ECO:0007669"/>
    <property type="project" value="UniProtKB-KW"/>
</dbReference>
<feature type="binding site" evidence="9">
    <location>
        <position position="238"/>
    </location>
    <ligand>
        <name>NADP(+)</name>
        <dbReference type="ChEBI" id="CHEBI:58349"/>
    </ligand>
</feature>
<dbReference type="Proteomes" id="UP000183120">
    <property type="component" value="Unassembled WGS sequence"/>
</dbReference>
<dbReference type="GO" id="GO:0009423">
    <property type="term" value="P:chorismate biosynthetic process"/>
    <property type="evidence" value="ECO:0007669"/>
    <property type="project" value="UniProtKB-UniRule"/>
</dbReference>
<feature type="domain" description="Quinate/shikimate 5-dehydrogenase/glutamyl-tRNA reductase" evidence="10">
    <location>
        <begin position="115"/>
        <end position="189"/>
    </location>
</feature>
<evidence type="ECO:0000256" key="1">
    <source>
        <dbReference type="ARBA" id="ARBA00004871"/>
    </source>
</evidence>
<comment type="pathway">
    <text evidence="1 9">Metabolic intermediate biosynthesis; chorismate biosynthesis; chorismate from D-erythrose 4-phosphate and phosphoenolpyruvate: step 4/7.</text>
</comment>
<accession>A0A1J4TS39</accession>
<evidence type="ECO:0000256" key="7">
    <source>
        <dbReference type="ARBA" id="ARBA00049442"/>
    </source>
</evidence>
<keyword evidence="4 9" id="KW-0521">NADP</keyword>
<dbReference type="InterPro" id="IPR011342">
    <property type="entry name" value="Shikimate_DH"/>
</dbReference>
<feature type="active site" description="Proton acceptor" evidence="9">
    <location>
        <position position="69"/>
    </location>
</feature>
<dbReference type="EMBL" id="MNUY01000058">
    <property type="protein sequence ID" value="OIO13453.1"/>
    <property type="molecule type" value="Genomic_DNA"/>
</dbReference>
<evidence type="ECO:0000256" key="2">
    <source>
        <dbReference type="ARBA" id="ARBA00012962"/>
    </source>
</evidence>
<feature type="binding site" evidence="9">
    <location>
        <begin position="151"/>
        <end position="156"/>
    </location>
    <ligand>
        <name>NADP(+)</name>
        <dbReference type="ChEBI" id="CHEBI:58349"/>
    </ligand>
</feature>
<dbReference type="STRING" id="1805209.AUJ73_03710"/>
<dbReference type="Pfam" id="PF01488">
    <property type="entry name" value="Shikimate_DH"/>
    <property type="match status" value="1"/>
</dbReference>
<dbReference type="InterPro" id="IPR036291">
    <property type="entry name" value="NAD(P)-bd_dom_sf"/>
</dbReference>
<feature type="binding site" evidence="9">
    <location>
        <position position="65"/>
    </location>
    <ligand>
        <name>shikimate</name>
        <dbReference type="ChEBI" id="CHEBI:36208"/>
    </ligand>
</feature>
<dbReference type="InterPro" id="IPR046346">
    <property type="entry name" value="Aminoacid_DH-like_N_sf"/>
</dbReference>
<feature type="binding site" evidence="9">
    <location>
        <begin position="19"/>
        <end position="21"/>
    </location>
    <ligand>
        <name>shikimate</name>
        <dbReference type="ChEBI" id="CHEBI:36208"/>
    </ligand>
</feature>
<evidence type="ECO:0000256" key="5">
    <source>
        <dbReference type="ARBA" id="ARBA00023002"/>
    </source>
</evidence>
<evidence type="ECO:0000259" key="10">
    <source>
        <dbReference type="Pfam" id="PF01488"/>
    </source>
</evidence>
<comment type="caution">
    <text evidence="9">Lacks conserved residue(s) required for the propagation of feature annotation.</text>
</comment>
<organism evidence="12 13">
    <name type="scientific">Candidatus Gottesmanbacteria bacterium CG1_02_37_22</name>
    <dbReference type="NCBI Taxonomy" id="1805209"/>
    <lineage>
        <taxon>Bacteria</taxon>
        <taxon>Candidatus Gottesmaniibacteriota</taxon>
    </lineage>
</organism>
<feature type="binding site" evidence="9">
    <location>
        <begin position="128"/>
        <end position="132"/>
    </location>
    <ligand>
        <name>NADP(+)</name>
        <dbReference type="ChEBI" id="CHEBI:58349"/>
    </ligand>
</feature>
<dbReference type="PANTHER" id="PTHR21089">
    <property type="entry name" value="SHIKIMATE DEHYDROGENASE"/>
    <property type="match status" value="1"/>
</dbReference>
<sequence length="278" mass="30630">MLNSKTEIFCILGNPIAHSLSPQMHNAGFQALNLNCIFVAFLVTNLKEALAGIKAIRNIKGIVVTVPFKQKVLKYIDFLDITAKDIGAVNAISIKNSKLSGINTDWTGAIEALEEKTNITGKNVAVIGAGGAAHAISYGLVKKRAKVIVLNRTYKKASLMAKKFNLDGFYNLEHQSKIKSMDIIINTTSVGMEPDTHMSPIHENNILPHHIVFDIIYTPHETKLIKIAKKKGAKVIHGYKMVLYGGKRIFESFTGKKAPIKIMEKVLINNLYPSYSGL</sequence>
<dbReference type="GO" id="GO:0019632">
    <property type="term" value="P:shikimate metabolic process"/>
    <property type="evidence" value="ECO:0007669"/>
    <property type="project" value="InterPro"/>
</dbReference>
<evidence type="ECO:0000259" key="11">
    <source>
        <dbReference type="Pfam" id="PF08501"/>
    </source>
</evidence>
<dbReference type="Gene3D" id="3.40.50.720">
    <property type="entry name" value="NAD(P)-binding Rossmann-like Domain"/>
    <property type="match status" value="1"/>
</dbReference>
<dbReference type="SUPFAM" id="SSF51735">
    <property type="entry name" value="NAD(P)-binding Rossmann-fold domains"/>
    <property type="match status" value="1"/>
</dbReference>
<dbReference type="InterPro" id="IPR022893">
    <property type="entry name" value="Shikimate_DH_fam"/>
</dbReference>
<dbReference type="HAMAP" id="MF_00222">
    <property type="entry name" value="Shikimate_DH_AroE"/>
    <property type="match status" value="1"/>
</dbReference>
<dbReference type="InterPro" id="IPR006151">
    <property type="entry name" value="Shikm_DH/Glu-tRNA_Rdtase"/>
</dbReference>
<comment type="caution">
    <text evidence="12">The sequence shown here is derived from an EMBL/GenBank/DDBJ whole genome shotgun (WGS) entry which is preliminary data.</text>
</comment>
<evidence type="ECO:0000256" key="6">
    <source>
        <dbReference type="ARBA" id="ARBA00023141"/>
    </source>
</evidence>
<reference evidence="12 13" key="1">
    <citation type="journal article" date="2016" name="Environ. Microbiol.">
        <title>Genomic resolution of a cold subsurface aquifer community provides metabolic insights for novel microbes adapted to high CO concentrations.</title>
        <authorList>
            <person name="Probst A.J."/>
            <person name="Castelle C.J."/>
            <person name="Singh A."/>
            <person name="Brown C.T."/>
            <person name="Anantharaman K."/>
            <person name="Sharon I."/>
            <person name="Hug L.A."/>
            <person name="Burstein D."/>
            <person name="Emerson J.B."/>
            <person name="Thomas B.C."/>
            <person name="Banfield J.F."/>
        </authorList>
    </citation>
    <scope>NUCLEOTIDE SEQUENCE [LARGE SCALE GENOMIC DNA]</scope>
    <source>
        <strain evidence="12">CG1_02_37_22</strain>
    </source>
</reference>
<evidence type="ECO:0000313" key="13">
    <source>
        <dbReference type="Proteomes" id="UP000183120"/>
    </source>
</evidence>
<feature type="binding site" evidence="9">
    <location>
        <position position="90"/>
    </location>
    <ligand>
        <name>shikimate</name>
        <dbReference type="ChEBI" id="CHEBI:36208"/>
    </ligand>
</feature>
<evidence type="ECO:0000313" key="12">
    <source>
        <dbReference type="EMBL" id="OIO13453.1"/>
    </source>
</evidence>
<evidence type="ECO:0000256" key="9">
    <source>
        <dbReference type="HAMAP-Rule" id="MF_00222"/>
    </source>
</evidence>
<comment type="catalytic activity">
    <reaction evidence="7 9">
        <text>shikimate + NADP(+) = 3-dehydroshikimate + NADPH + H(+)</text>
        <dbReference type="Rhea" id="RHEA:17737"/>
        <dbReference type="ChEBI" id="CHEBI:15378"/>
        <dbReference type="ChEBI" id="CHEBI:16630"/>
        <dbReference type="ChEBI" id="CHEBI:36208"/>
        <dbReference type="ChEBI" id="CHEBI:57783"/>
        <dbReference type="ChEBI" id="CHEBI:58349"/>
        <dbReference type="EC" id="1.1.1.25"/>
    </reaction>
</comment>
<proteinExistence type="inferred from homology"/>
<dbReference type="FunFam" id="3.40.50.720:FF:000086">
    <property type="entry name" value="Quinate/shikimate dehydrogenase"/>
    <property type="match status" value="1"/>
</dbReference>
<comment type="subunit">
    <text evidence="9">Homodimer.</text>
</comment>
<feature type="domain" description="Shikimate dehydrogenase substrate binding N-terminal" evidence="11">
    <location>
        <begin position="11"/>
        <end position="92"/>
    </location>
</feature>
<keyword evidence="3 9" id="KW-0028">Amino-acid biosynthesis</keyword>
<dbReference type="Gene3D" id="3.40.50.10860">
    <property type="entry name" value="Leucine Dehydrogenase, chain A, domain 1"/>
    <property type="match status" value="1"/>
</dbReference>
<dbReference type="UniPathway" id="UPA00053">
    <property type="reaction ID" value="UER00087"/>
</dbReference>
<dbReference type="AlphaFoldDB" id="A0A1J4TS39"/>
<gene>
    <name evidence="9" type="primary">aroE</name>
    <name evidence="12" type="ORF">AUJ73_03710</name>
</gene>
<comment type="similarity">
    <text evidence="9">Belongs to the shikimate dehydrogenase family.</text>
</comment>
<comment type="function">
    <text evidence="9">Involved in the biosynthesis of the chorismate, which leads to the biosynthesis of aromatic amino acids. Catalyzes the reversible NADPH linked reduction of 3-dehydroshikimate (DHSA) to yield shikimate (SA).</text>
</comment>
<feature type="binding site" evidence="9">
    <location>
        <position position="215"/>
    </location>
    <ligand>
        <name>NADP(+)</name>
        <dbReference type="ChEBI" id="CHEBI:58349"/>
    </ligand>
</feature>
<dbReference type="InterPro" id="IPR013708">
    <property type="entry name" value="Shikimate_DH-bd_N"/>
</dbReference>
<dbReference type="EC" id="1.1.1.25" evidence="2 9"/>
<comment type="pathway">
    <text evidence="8">Aromatic compound metabolism; 3,4-dihydroxybenzoate biosynthesis; 3-dehydroquinate from D-quinate (NAD(+) route).</text>
</comment>
<evidence type="ECO:0000256" key="8">
    <source>
        <dbReference type="ARBA" id="ARBA00060613"/>
    </source>
</evidence>
<dbReference type="GO" id="GO:0050661">
    <property type="term" value="F:NADP binding"/>
    <property type="evidence" value="ECO:0007669"/>
    <property type="project" value="InterPro"/>
</dbReference>
<feature type="binding site" evidence="9">
    <location>
        <position position="105"/>
    </location>
    <ligand>
        <name>shikimate</name>
        <dbReference type="ChEBI" id="CHEBI:36208"/>
    </ligand>
</feature>
<evidence type="ECO:0000256" key="3">
    <source>
        <dbReference type="ARBA" id="ARBA00022605"/>
    </source>
</evidence>
<dbReference type="Pfam" id="PF08501">
    <property type="entry name" value="Shikimate_dh_N"/>
    <property type="match status" value="1"/>
</dbReference>
<dbReference type="GO" id="GO:0004764">
    <property type="term" value="F:shikimate 3-dehydrogenase (NADP+) activity"/>
    <property type="evidence" value="ECO:0007669"/>
    <property type="project" value="UniProtKB-UniRule"/>
</dbReference>
<keyword evidence="6 9" id="KW-0057">Aromatic amino acid biosynthesis</keyword>
<protein>
    <recommendedName>
        <fullName evidence="2 9">Shikimate dehydrogenase (NADP(+))</fullName>
        <shortName evidence="9">SDH</shortName>
        <ecNumber evidence="2 9">1.1.1.25</ecNumber>
    </recommendedName>
</protein>
<evidence type="ECO:0000256" key="4">
    <source>
        <dbReference type="ARBA" id="ARBA00022857"/>
    </source>
</evidence>
<dbReference type="PANTHER" id="PTHR21089:SF1">
    <property type="entry name" value="BIFUNCTIONAL 3-DEHYDROQUINATE DEHYDRATASE_SHIKIMATE DEHYDROGENASE, CHLOROPLASTIC"/>
    <property type="match status" value="1"/>
</dbReference>
<feature type="binding site" evidence="9">
    <location>
        <position position="217"/>
    </location>
    <ligand>
        <name>shikimate</name>
        <dbReference type="ChEBI" id="CHEBI:36208"/>
    </ligand>
</feature>
<name>A0A1J4TS39_9BACT</name>